<dbReference type="InterPro" id="IPR036249">
    <property type="entry name" value="Thioredoxin-like_sf"/>
</dbReference>
<proteinExistence type="inferred from homology"/>
<dbReference type="InterPro" id="IPR051924">
    <property type="entry name" value="GST_Kappa/NadH"/>
</dbReference>
<dbReference type="GO" id="GO:0004364">
    <property type="term" value="F:glutathione transferase activity"/>
    <property type="evidence" value="ECO:0007669"/>
    <property type="project" value="UniProtKB-UniRule"/>
</dbReference>
<dbReference type="SUPFAM" id="SSF52833">
    <property type="entry name" value="Thioredoxin-like"/>
    <property type="match status" value="1"/>
</dbReference>
<gene>
    <name evidence="4" type="ORF">Micbo1qcDRAFT_223388</name>
</gene>
<feature type="domain" description="DSBA-like thioredoxin" evidence="3">
    <location>
        <begin position="10"/>
        <end position="211"/>
    </location>
</feature>
<dbReference type="InterPro" id="IPR044087">
    <property type="entry name" value="NahD-like"/>
</dbReference>
<dbReference type="EMBL" id="KQ964285">
    <property type="protein sequence ID" value="KXJ85335.1"/>
    <property type="molecule type" value="Genomic_DNA"/>
</dbReference>
<evidence type="ECO:0000313" key="4">
    <source>
        <dbReference type="EMBL" id="KXJ85335.1"/>
    </source>
</evidence>
<dbReference type="PANTHER" id="PTHR42943:SF13">
    <property type="entry name" value="GLUTATHIONE S-TRANSFERASE KAPPA-RELATED"/>
    <property type="match status" value="1"/>
</dbReference>
<dbReference type="InterPro" id="IPR014440">
    <property type="entry name" value="HCCAis_GSTk"/>
</dbReference>
<comment type="catalytic activity">
    <reaction evidence="1">
        <text>RX + glutathione = an S-substituted glutathione + a halide anion + H(+)</text>
        <dbReference type="Rhea" id="RHEA:16437"/>
        <dbReference type="ChEBI" id="CHEBI:15378"/>
        <dbReference type="ChEBI" id="CHEBI:16042"/>
        <dbReference type="ChEBI" id="CHEBI:17792"/>
        <dbReference type="ChEBI" id="CHEBI:57925"/>
        <dbReference type="ChEBI" id="CHEBI:90779"/>
        <dbReference type="EC" id="2.5.1.18"/>
    </reaction>
</comment>
<dbReference type="GO" id="GO:0018845">
    <property type="term" value="F:2-hydroxychromene-2-carboxylate isomerase activity"/>
    <property type="evidence" value="ECO:0007669"/>
    <property type="project" value="InterPro"/>
</dbReference>
<dbReference type="InterPro" id="IPR001853">
    <property type="entry name" value="DSBA-like_thioredoxin_dom"/>
</dbReference>
<dbReference type="EC" id="2.5.1.18" evidence="1"/>
<evidence type="ECO:0000256" key="1">
    <source>
        <dbReference type="PIRNR" id="PIRNR006386"/>
    </source>
</evidence>
<sequence>MSASPRRPVITYYFSFLSLWTYLGSTRLPRLAAAHGARIIYKPMDIMKVFASSGGVAVSQRAPQRQAYRLLEMQRWSRIRGLPVVPHPRFYPADPSLAHRVLLAAIEKHGHDSEAVQRFVQSGSRAVWAEERDIADPTTVMELAEAVGLEGRALLEAARGEGEEAGGRWRKQEGTLTQEVIAKRYFGAPVYEYRGEPFWGQDRLEMLDDVISNEREPILLPKEIAKTS</sequence>
<dbReference type="GO" id="GO:1901170">
    <property type="term" value="P:naphthalene catabolic process"/>
    <property type="evidence" value="ECO:0007669"/>
    <property type="project" value="InterPro"/>
</dbReference>
<dbReference type="OrthoDB" id="4664297at2759"/>
<dbReference type="GO" id="GO:0005739">
    <property type="term" value="C:mitochondrion"/>
    <property type="evidence" value="ECO:0007669"/>
    <property type="project" value="TreeGrafter"/>
</dbReference>
<comment type="similarity">
    <text evidence="1">Belongs to the GST superfamily. Kappa family.</text>
</comment>
<evidence type="ECO:0000259" key="3">
    <source>
        <dbReference type="Pfam" id="PF01323"/>
    </source>
</evidence>
<dbReference type="Proteomes" id="UP000070501">
    <property type="component" value="Unassembled WGS sequence"/>
</dbReference>
<evidence type="ECO:0000256" key="2">
    <source>
        <dbReference type="PIRSR" id="PIRSR006386-1"/>
    </source>
</evidence>
<dbReference type="PANTHER" id="PTHR42943">
    <property type="entry name" value="GLUTATHIONE S-TRANSFERASE KAPPA"/>
    <property type="match status" value="1"/>
</dbReference>
<reference evidence="5" key="1">
    <citation type="submission" date="2016-02" db="EMBL/GenBank/DDBJ databases">
        <title>Draft genome sequence of Microdochium bolleyi, a fungal endophyte of beachgrass.</title>
        <authorList>
            <consortium name="DOE Joint Genome Institute"/>
            <person name="David A.S."/>
            <person name="May G."/>
            <person name="Haridas S."/>
            <person name="Lim J."/>
            <person name="Wang M."/>
            <person name="Labutti K."/>
            <person name="Lipzen A."/>
            <person name="Barry K."/>
            <person name="Grigoriev I.V."/>
        </authorList>
    </citation>
    <scope>NUCLEOTIDE SEQUENCE [LARGE SCALE GENOMIC DNA]</scope>
    <source>
        <strain evidence="5">J235TASD1</strain>
    </source>
</reference>
<evidence type="ECO:0000313" key="5">
    <source>
        <dbReference type="Proteomes" id="UP000070501"/>
    </source>
</evidence>
<dbReference type="Pfam" id="PF01323">
    <property type="entry name" value="DSBA"/>
    <property type="match status" value="1"/>
</dbReference>
<dbReference type="Gene3D" id="3.40.30.10">
    <property type="entry name" value="Glutaredoxin"/>
    <property type="match status" value="1"/>
</dbReference>
<dbReference type="GO" id="GO:0004602">
    <property type="term" value="F:glutathione peroxidase activity"/>
    <property type="evidence" value="ECO:0007669"/>
    <property type="project" value="TreeGrafter"/>
</dbReference>
<feature type="active site" description="Nucleophile" evidence="2">
    <location>
        <position position="18"/>
    </location>
</feature>
<keyword evidence="5" id="KW-1185">Reference proteome</keyword>
<dbReference type="GO" id="GO:0006749">
    <property type="term" value="P:glutathione metabolic process"/>
    <property type="evidence" value="ECO:0007669"/>
    <property type="project" value="TreeGrafter"/>
</dbReference>
<accession>A0A136IK91</accession>
<dbReference type="AlphaFoldDB" id="A0A136IK91"/>
<protein>
    <recommendedName>
        <fullName evidence="1">Glutathione S-transferase kappa</fullName>
        <ecNumber evidence="1">2.5.1.18</ecNumber>
    </recommendedName>
</protein>
<dbReference type="InParanoid" id="A0A136IK91"/>
<keyword evidence="1" id="KW-0808">Transferase</keyword>
<dbReference type="GO" id="GO:0005777">
    <property type="term" value="C:peroxisome"/>
    <property type="evidence" value="ECO:0007669"/>
    <property type="project" value="TreeGrafter"/>
</dbReference>
<dbReference type="CDD" id="cd03022">
    <property type="entry name" value="DsbA_HCCA_Iso"/>
    <property type="match status" value="1"/>
</dbReference>
<name>A0A136IK91_9PEZI</name>
<dbReference type="PIRSF" id="PIRSF006386">
    <property type="entry name" value="HCCAis_GSTk"/>
    <property type="match status" value="1"/>
</dbReference>
<organism evidence="4 5">
    <name type="scientific">Microdochium bolleyi</name>
    <dbReference type="NCBI Taxonomy" id="196109"/>
    <lineage>
        <taxon>Eukaryota</taxon>
        <taxon>Fungi</taxon>
        <taxon>Dikarya</taxon>
        <taxon>Ascomycota</taxon>
        <taxon>Pezizomycotina</taxon>
        <taxon>Sordariomycetes</taxon>
        <taxon>Xylariomycetidae</taxon>
        <taxon>Xylariales</taxon>
        <taxon>Microdochiaceae</taxon>
        <taxon>Microdochium</taxon>
    </lineage>
</organism>